<dbReference type="GO" id="GO:0005634">
    <property type="term" value="C:nucleus"/>
    <property type="evidence" value="ECO:0007669"/>
    <property type="project" value="UniProtKB-SubCell"/>
</dbReference>
<feature type="region of interest" description="Disordered" evidence="7">
    <location>
        <begin position="664"/>
        <end position="692"/>
    </location>
</feature>
<dbReference type="PANTHER" id="PTHR47540">
    <property type="entry name" value="THIAMINE REPRESSIBLE GENES REGULATORY PROTEIN THI5"/>
    <property type="match status" value="1"/>
</dbReference>
<organism evidence="9 10">
    <name type="scientific">Aplosporella prunicola CBS 121167</name>
    <dbReference type="NCBI Taxonomy" id="1176127"/>
    <lineage>
        <taxon>Eukaryota</taxon>
        <taxon>Fungi</taxon>
        <taxon>Dikarya</taxon>
        <taxon>Ascomycota</taxon>
        <taxon>Pezizomycotina</taxon>
        <taxon>Dothideomycetes</taxon>
        <taxon>Dothideomycetes incertae sedis</taxon>
        <taxon>Botryosphaeriales</taxon>
        <taxon>Aplosporellaceae</taxon>
        <taxon>Aplosporella</taxon>
    </lineage>
</organism>
<evidence type="ECO:0000256" key="6">
    <source>
        <dbReference type="ARBA" id="ARBA00023242"/>
    </source>
</evidence>
<dbReference type="GO" id="GO:0000981">
    <property type="term" value="F:DNA-binding transcription factor activity, RNA polymerase II-specific"/>
    <property type="evidence" value="ECO:0007669"/>
    <property type="project" value="InterPro"/>
</dbReference>
<dbReference type="SMART" id="SM00906">
    <property type="entry name" value="Fungal_trans"/>
    <property type="match status" value="1"/>
</dbReference>
<dbReference type="OrthoDB" id="3037908at2759"/>
<evidence type="ECO:0000313" key="9">
    <source>
        <dbReference type="EMBL" id="KAF2144797.1"/>
    </source>
</evidence>
<dbReference type="PANTHER" id="PTHR47540:SF3">
    <property type="entry name" value="ZN(II)2CYS6 TRANSCRIPTION FACTOR (EUROFUNG)"/>
    <property type="match status" value="1"/>
</dbReference>
<comment type="subcellular location">
    <subcellularLocation>
        <location evidence="1">Nucleus</location>
    </subcellularLocation>
</comment>
<dbReference type="Pfam" id="PF00172">
    <property type="entry name" value="Zn_clus"/>
    <property type="match status" value="1"/>
</dbReference>
<dbReference type="CDD" id="cd12148">
    <property type="entry name" value="fungal_TF_MHR"/>
    <property type="match status" value="1"/>
</dbReference>
<dbReference type="Proteomes" id="UP000799438">
    <property type="component" value="Unassembled WGS sequence"/>
</dbReference>
<dbReference type="SUPFAM" id="SSF57701">
    <property type="entry name" value="Zn2/Cys6 DNA-binding domain"/>
    <property type="match status" value="1"/>
</dbReference>
<evidence type="ECO:0000256" key="2">
    <source>
        <dbReference type="ARBA" id="ARBA00022723"/>
    </source>
</evidence>
<dbReference type="Gene3D" id="4.10.240.10">
    <property type="entry name" value="Zn(2)-C6 fungal-type DNA-binding domain"/>
    <property type="match status" value="1"/>
</dbReference>
<dbReference type="GeneID" id="54295496"/>
<dbReference type="InterPro" id="IPR051711">
    <property type="entry name" value="Stress_Response_Reg"/>
</dbReference>
<keyword evidence="3" id="KW-0805">Transcription regulation</keyword>
<dbReference type="GO" id="GO:0045944">
    <property type="term" value="P:positive regulation of transcription by RNA polymerase II"/>
    <property type="evidence" value="ECO:0007669"/>
    <property type="project" value="TreeGrafter"/>
</dbReference>
<dbReference type="Pfam" id="PF04082">
    <property type="entry name" value="Fungal_trans"/>
    <property type="match status" value="1"/>
</dbReference>
<dbReference type="AlphaFoldDB" id="A0A6A6BPN9"/>
<feature type="domain" description="Zn(2)-C6 fungal-type" evidence="8">
    <location>
        <begin position="20"/>
        <end position="49"/>
    </location>
</feature>
<feature type="compositionally biased region" description="Gly residues" evidence="7">
    <location>
        <begin position="621"/>
        <end position="632"/>
    </location>
</feature>
<dbReference type="GO" id="GO:0006351">
    <property type="term" value="P:DNA-templated transcription"/>
    <property type="evidence" value="ECO:0007669"/>
    <property type="project" value="InterPro"/>
</dbReference>
<keyword evidence="6" id="KW-0539">Nucleus</keyword>
<feature type="region of interest" description="Disordered" evidence="7">
    <location>
        <begin position="621"/>
        <end position="645"/>
    </location>
</feature>
<evidence type="ECO:0000256" key="7">
    <source>
        <dbReference type="SAM" id="MobiDB-lite"/>
    </source>
</evidence>
<evidence type="ECO:0000256" key="1">
    <source>
        <dbReference type="ARBA" id="ARBA00004123"/>
    </source>
</evidence>
<keyword evidence="4" id="KW-0238">DNA-binding</keyword>
<keyword evidence="5" id="KW-0804">Transcription</keyword>
<evidence type="ECO:0000256" key="5">
    <source>
        <dbReference type="ARBA" id="ARBA00023163"/>
    </source>
</evidence>
<evidence type="ECO:0000256" key="4">
    <source>
        <dbReference type="ARBA" id="ARBA00023125"/>
    </source>
</evidence>
<proteinExistence type="predicted"/>
<protein>
    <recommendedName>
        <fullName evidence="8">Zn(2)-C6 fungal-type domain-containing protein</fullName>
    </recommendedName>
</protein>
<dbReference type="CDD" id="cd00067">
    <property type="entry name" value="GAL4"/>
    <property type="match status" value="1"/>
</dbReference>
<dbReference type="GO" id="GO:0043565">
    <property type="term" value="F:sequence-specific DNA binding"/>
    <property type="evidence" value="ECO:0007669"/>
    <property type="project" value="TreeGrafter"/>
</dbReference>
<evidence type="ECO:0000259" key="8">
    <source>
        <dbReference type="PROSITE" id="PS50048"/>
    </source>
</evidence>
<keyword evidence="2" id="KW-0479">Metal-binding</keyword>
<dbReference type="RefSeq" id="XP_033400509.1">
    <property type="nucleotide sequence ID" value="XM_033538000.1"/>
</dbReference>
<dbReference type="InterPro" id="IPR001138">
    <property type="entry name" value="Zn2Cys6_DnaBD"/>
</dbReference>
<dbReference type="EMBL" id="ML995479">
    <property type="protein sequence ID" value="KAF2144797.1"/>
    <property type="molecule type" value="Genomic_DNA"/>
</dbReference>
<dbReference type="SMART" id="SM00066">
    <property type="entry name" value="GAL4"/>
    <property type="match status" value="1"/>
</dbReference>
<gene>
    <name evidence="9" type="ORF">K452DRAFT_245934</name>
</gene>
<accession>A0A6A6BPN9</accession>
<reference evidence="9" key="1">
    <citation type="journal article" date="2020" name="Stud. Mycol.">
        <title>101 Dothideomycetes genomes: a test case for predicting lifestyles and emergence of pathogens.</title>
        <authorList>
            <person name="Haridas S."/>
            <person name="Albert R."/>
            <person name="Binder M."/>
            <person name="Bloem J."/>
            <person name="Labutti K."/>
            <person name="Salamov A."/>
            <person name="Andreopoulos B."/>
            <person name="Baker S."/>
            <person name="Barry K."/>
            <person name="Bills G."/>
            <person name="Bluhm B."/>
            <person name="Cannon C."/>
            <person name="Castanera R."/>
            <person name="Culley D."/>
            <person name="Daum C."/>
            <person name="Ezra D."/>
            <person name="Gonzalez J."/>
            <person name="Henrissat B."/>
            <person name="Kuo A."/>
            <person name="Liang C."/>
            <person name="Lipzen A."/>
            <person name="Lutzoni F."/>
            <person name="Magnuson J."/>
            <person name="Mondo S."/>
            <person name="Nolan M."/>
            <person name="Ohm R."/>
            <person name="Pangilinan J."/>
            <person name="Park H.-J."/>
            <person name="Ramirez L."/>
            <person name="Alfaro M."/>
            <person name="Sun H."/>
            <person name="Tritt A."/>
            <person name="Yoshinaga Y."/>
            <person name="Zwiers L.-H."/>
            <person name="Turgeon B."/>
            <person name="Goodwin S."/>
            <person name="Spatafora J."/>
            <person name="Crous P."/>
            <person name="Grigoriev I."/>
        </authorList>
    </citation>
    <scope>NUCLEOTIDE SEQUENCE</scope>
    <source>
        <strain evidence="9">CBS 121167</strain>
    </source>
</reference>
<sequence length="748" mass="80644">MAALSPPFDGSTKRRKITRACDACKAKKKRCSGTQPCPSCERAAKPCTYLASYTRGRFKTPPPPLPLPPPPRAGLDALSWRPLPPDPERILVDDPPSRGASLEPEATLDGHYLGPDSGIAWLRRAWRKLGQAHHEMGVEETSAEAGNRSSGSIFTYGDKETPVDHDAGFTFPSPERADYLVGRYFEYAAPTYRFLHRPTLVSWLAAMQDPTTASSVSPARQAVVLLVFATATIYELNKHDHAKPDAAIRTEGESYQRAAREHLSREAGAPTLESAQARFALCHFLLSTSRPNEAWFTFGTTAQLALALGLHRRQRERAAPSNGARSAETGDVLVARECRRRLFWSMYTLDTYLSVMFGRPRLLRDEDITQPLPQALNDEDIAPEAGSAAAAPRPASPASDADCVMHAAIFHARLARILSRAIALQQRQRRHRRRSGKQRALSAAAGLHAELDAWKARLPPFLSGAIRPSSLIPVFRRQATVLQIAYAHAVMFVGRGFLVGGDHLASATLKAASSALNLVRTFVAEKQPFPAFWFSQHIAFNALAVLWVWVLERRERSELRHRGELSQRGELNSLRGQALLALADTVHGHLAAVGEHSAPCLRYGIVLRELRDEVGGVGVGVGGGGGEGGGADGSRSTALMEGDPHGKPLYAPAAAELRPSGLLLQSQSQQQQQAEPSTATATVTTGGGGDWSNNINGASAAAVGDVAGVDADADADAPFDLGGCGWGGWGLGVEFWPRLDALPLGETF</sequence>
<dbReference type="GO" id="GO:0008270">
    <property type="term" value="F:zinc ion binding"/>
    <property type="evidence" value="ECO:0007669"/>
    <property type="project" value="InterPro"/>
</dbReference>
<evidence type="ECO:0000313" key="10">
    <source>
        <dbReference type="Proteomes" id="UP000799438"/>
    </source>
</evidence>
<dbReference type="PROSITE" id="PS50048">
    <property type="entry name" value="ZN2_CY6_FUNGAL_2"/>
    <property type="match status" value="1"/>
</dbReference>
<dbReference type="PROSITE" id="PS00463">
    <property type="entry name" value="ZN2_CY6_FUNGAL_1"/>
    <property type="match status" value="1"/>
</dbReference>
<name>A0A6A6BPN9_9PEZI</name>
<dbReference type="InterPro" id="IPR036864">
    <property type="entry name" value="Zn2-C6_fun-type_DNA-bd_sf"/>
</dbReference>
<keyword evidence="10" id="KW-1185">Reference proteome</keyword>
<feature type="compositionally biased region" description="Low complexity" evidence="7">
    <location>
        <begin position="664"/>
        <end position="684"/>
    </location>
</feature>
<evidence type="ECO:0000256" key="3">
    <source>
        <dbReference type="ARBA" id="ARBA00023015"/>
    </source>
</evidence>
<dbReference type="InterPro" id="IPR007219">
    <property type="entry name" value="XnlR_reg_dom"/>
</dbReference>